<name>A0A4S2MYJ4_9PEZI</name>
<feature type="compositionally biased region" description="Basic and acidic residues" evidence="1">
    <location>
        <begin position="339"/>
        <end position="353"/>
    </location>
</feature>
<accession>A0A4S2MYJ4</accession>
<evidence type="ECO:0000313" key="3">
    <source>
        <dbReference type="Proteomes" id="UP000298138"/>
    </source>
</evidence>
<feature type="region of interest" description="Disordered" evidence="1">
    <location>
        <begin position="266"/>
        <end position="353"/>
    </location>
</feature>
<feature type="compositionally biased region" description="Low complexity" evidence="1">
    <location>
        <begin position="327"/>
        <end position="338"/>
    </location>
</feature>
<gene>
    <name evidence="2" type="ORF">EX30DRAFT_348491</name>
</gene>
<feature type="region of interest" description="Disordered" evidence="1">
    <location>
        <begin position="132"/>
        <end position="155"/>
    </location>
</feature>
<keyword evidence="3" id="KW-1185">Reference proteome</keyword>
<feature type="compositionally biased region" description="Polar residues" evidence="1">
    <location>
        <begin position="294"/>
        <end position="322"/>
    </location>
</feature>
<dbReference type="OrthoDB" id="5407894at2759"/>
<evidence type="ECO:0000313" key="2">
    <source>
        <dbReference type="EMBL" id="TGZ81686.1"/>
    </source>
</evidence>
<dbReference type="STRING" id="341454.A0A4S2MYJ4"/>
<protein>
    <submittedName>
        <fullName evidence="2">Uncharacterized protein</fullName>
    </submittedName>
</protein>
<reference evidence="2 3" key="1">
    <citation type="submission" date="2019-04" db="EMBL/GenBank/DDBJ databases">
        <title>Comparative genomics and transcriptomics to analyze fruiting body development in filamentous ascomycetes.</title>
        <authorList>
            <consortium name="DOE Joint Genome Institute"/>
            <person name="Lutkenhaus R."/>
            <person name="Traeger S."/>
            <person name="Breuer J."/>
            <person name="Kuo A."/>
            <person name="Lipzen A."/>
            <person name="Pangilinan J."/>
            <person name="Dilworth D."/>
            <person name="Sandor L."/>
            <person name="Poggeler S."/>
            <person name="Barry K."/>
            <person name="Grigoriev I.V."/>
            <person name="Nowrousian M."/>
        </authorList>
    </citation>
    <scope>NUCLEOTIDE SEQUENCE [LARGE SCALE GENOMIC DNA]</scope>
    <source>
        <strain evidence="2 3">CBS 389.68</strain>
    </source>
</reference>
<dbReference type="InParanoid" id="A0A4S2MYJ4"/>
<evidence type="ECO:0000256" key="1">
    <source>
        <dbReference type="SAM" id="MobiDB-lite"/>
    </source>
</evidence>
<feature type="compositionally biased region" description="Polar residues" evidence="1">
    <location>
        <begin position="136"/>
        <end position="146"/>
    </location>
</feature>
<sequence>MTSPTDRRDQLEEQQAVTTHRKRSFSSVPKLTVSLSCPHLPLLSIGASSPPEITPAVGVGAITPTTEIFATFSHSKRAQRAYTITDSTGISTPVLRARRVSMSGFPWGQEQSASGQTSPAAEFVGELARRGPVTPPAQSHNMTSSVLGKRGSPKANLRLRLPPLGMDAMAAQLAGTRRGSSANETVIGRHKFGHMLLGLPLPATPDVVVSHEPVIYEAAKVGFARMAGSSHIHESGPNDGPVSGMVSVGAQRALVAMAMLTPPDDSEMIEWQPLPVPHTDPSIQAPETPERSTETTAISSELNQLQITETSQGETTGSRGTTPSPNPSQQAAAASEQSAPHKLEATGSGPRDRGWIMNAMNTLFGPTFRVSLSTESIRILSYTLPCPLPGAPGTGASRANPVNPDRLPTSALQAPSVAAAAGHTLSPALASRCSLKGGKLTAPLDPNRGVTSALPAVTSIIQEKCPGNGSNRLYIHIHHVIDPTIPISRLPSTPPINSAGSFAGSPGQEGGDEGYFAPSVFNSIVVAPNTITSDDVPGTPIRTHPPLMPTGPNLILPPSSLHITLMERYIPPTTKEEDISMFNRRTSPLVDRILELSPDGGSLIFIYPTKSGAEQFINGYLGPVIDPLLRKMLVLYSLHSEVLWKISSMESTESMAEFTGLRNRLKELCSALTAGHTDRPPTPTRLVYADTVEVYLNDYSWREWWSTQESGRIHNVVKTHFANQPSPETRSKKETEGKSFWPGYGVPGDLAREVLDGVKAVPGRVASTSMKAAVMESSKNAMGDGRSGSGGATGNQETSTQRRKGIEVGVFVLQRGNF</sequence>
<proteinExistence type="predicted"/>
<dbReference type="AlphaFoldDB" id="A0A4S2MYJ4"/>
<feature type="compositionally biased region" description="Basic and acidic residues" evidence="1">
    <location>
        <begin position="1"/>
        <end position="11"/>
    </location>
</feature>
<dbReference type="Proteomes" id="UP000298138">
    <property type="component" value="Unassembled WGS sequence"/>
</dbReference>
<dbReference type="EMBL" id="ML220118">
    <property type="protein sequence ID" value="TGZ81686.1"/>
    <property type="molecule type" value="Genomic_DNA"/>
</dbReference>
<organism evidence="2 3">
    <name type="scientific">Ascodesmis nigricans</name>
    <dbReference type="NCBI Taxonomy" id="341454"/>
    <lineage>
        <taxon>Eukaryota</taxon>
        <taxon>Fungi</taxon>
        <taxon>Dikarya</taxon>
        <taxon>Ascomycota</taxon>
        <taxon>Pezizomycotina</taxon>
        <taxon>Pezizomycetes</taxon>
        <taxon>Pezizales</taxon>
        <taxon>Ascodesmidaceae</taxon>
        <taxon>Ascodesmis</taxon>
    </lineage>
</organism>
<feature type="region of interest" description="Disordered" evidence="1">
    <location>
        <begin position="1"/>
        <end position="23"/>
    </location>
</feature>
<feature type="region of interest" description="Disordered" evidence="1">
    <location>
        <begin position="775"/>
        <end position="803"/>
    </location>
</feature>